<dbReference type="Gene3D" id="3.10.110.10">
    <property type="entry name" value="Ubiquitin Conjugating Enzyme"/>
    <property type="match status" value="1"/>
</dbReference>
<keyword evidence="4" id="KW-1185">Reference proteome</keyword>
<reference evidence="3 4" key="1">
    <citation type="submission" date="2019-06" db="EMBL/GenBank/DDBJ databases">
        <title>Discovery of a novel chromosome fission-fusion reversal in muntjac.</title>
        <authorList>
            <person name="Mudd A.B."/>
            <person name="Bredeson J.V."/>
            <person name="Baum R."/>
            <person name="Hockemeyer D."/>
            <person name="Rokhsar D.S."/>
        </authorList>
    </citation>
    <scope>NUCLEOTIDE SEQUENCE [LARGE SCALE GENOMIC DNA]</scope>
    <source>
        <strain evidence="3">UTSW_UCB_Mm</strain>
        <tissue evidence="3">Fibroblast cell line</tissue>
    </source>
</reference>
<sequence length="133" mass="15114">MTGLPCGIIRNPSICWQNHMRAMPIIFMWSLLTLRNPPEEGIFKVELFLPEKYPMAAPKVHSMTQNYHPNVDKLGRMCLDILKDKWPPALQIHTVLLSLQALLSTPNPDDPLVNDVGEQWKTKEAQATKTARA</sequence>
<feature type="region of interest" description="Disordered" evidence="1">
    <location>
        <begin position="113"/>
        <end position="133"/>
    </location>
</feature>
<name>A0A5N3WQS7_MUNMU</name>
<proteinExistence type="predicted"/>
<accession>A0A5N3WQS7</accession>
<feature type="domain" description="UBC core" evidence="2">
    <location>
        <begin position="1"/>
        <end position="133"/>
    </location>
</feature>
<dbReference type="InterPro" id="IPR000608">
    <property type="entry name" value="UBC"/>
</dbReference>
<dbReference type="SMART" id="SM00212">
    <property type="entry name" value="UBCc"/>
    <property type="match status" value="1"/>
</dbReference>
<dbReference type="Pfam" id="PF00179">
    <property type="entry name" value="UQ_con"/>
    <property type="match status" value="1"/>
</dbReference>
<evidence type="ECO:0000313" key="3">
    <source>
        <dbReference type="EMBL" id="KAB0364011.1"/>
    </source>
</evidence>
<dbReference type="PROSITE" id="PS50127">
    <property type="entry name" value="UBC_2"/>
    <property type="match status" value="1"/>
</dbReference>
<dbReference type="AlphaFoldDB" id="A0A5N3WQS7"/>
<evidence type="ECO:0000256" key="1">
    <source>
        <dbReference type="SAM" id="MobiDB-lite"/>
    </source>
</evidence>
<comment type="caution">
    <text evidence="3">The sequence shown here is derived from an EMBL/GenBank/DDBJ whole genome shotgun (WGS) entry which is preliminary data.</text>
</comment>
<dbReference type="PANTHER" id="PTHR24068">
    <property type="entry name" value="UBIQUITIN-CONJUGATING ENZYME E2"/>
    <property type="match status" value="1"/>
</dbReference>
<evidence type="ECO:0000313" key="4">
    <source>
        <dbReference type="Proteomes" id="UP000326458"/>
    </source>
</evidence>
<protein>
    <recommendedName>
        <fullName evidence="2">UBC core domain-containing protein</fullName>
    </recommendedName>
</protein>
<organism evidence="3 4">
    <name type="scientific">Muntiacus muntjak</name>
    <name type="common">Barking deer</name>
    <name type="synonym">Indian muntjac</name>
    <dbReference type="NCBI Taxonomy" id="9888"/>
    <lineage>
        <taxon>Eukaryota</taxon>
        <taxon>Metazoa</taxon>
        <taxon>Chordata</taxon>
        <taxon>Craniata</taxon>
        <taxon>Vertebrata</taxon>
        <taxon>Euteleostomi</taxon>
        <taxon>Mammalia</taxon>
        <taxon>Eutheria</taxon>
        <taxon>Laurasiatheria</taxon>
        <taxon>Artiodactyla</taxon>
        <taxon>Ruminantia</taxon>
        <taxon>Pecora</taxon>
        <taxon>Cervidae</taxon>
        <taxon>Muntiacinae</taxon>
        <taxon>Muntiacus</taxon>
    </lineage>
</organism>
<dbReference type="Proteomes" id="UP000326458">
    <property type="component" value="Unassembled WGS sequence"/>
</dbReference>
<dbReference type="EMBL" id="VCEA01000001">
    <property type="protein sequence ID" value="KAB0364011.1"/>
    <property type="molecule type" value="Genomic_DNA"/>
</dbReference>
<gene>
    <name evidence="3" type="ORF">FD754_008167</name>
</gene>
<dbReference type="InterPro" id="IPR016135">
    <property type="entry name" value="UBQ-conjugating_enzyme/RWD"/>
</dbReference>
<dbReference type="SUPFAM" id="SSF54495">
    <property type="entry name" value="UBC-like"/>
    <property type="match status" value="1"/>
</dbReference>
<evidence type="ECO:0000259" key="2">
    <source>
        <dbReference type="PROSITE" id="PS50127"/>
    </source>
</evidence>